<accession>A0A0B2W526</accession>
<dbReference type="Proteomes" id="UP000031036">
    <property type="component" value="Unassembled WGS sequence"/>
</dbReference>
<feature type="non-terminal residue" evidence="1">
    <location>
        <position position="1"/>
    </location>
</feature>
<evidence type="ECO:0000313" key="1">
    <source>
        <dbReference type="EMBL" id="KHN89073.1"/>
    </source>
</evidence>
<reference evidence="1 2" key="1">
    <citation type="submission" date="2014-11" db="EMBL/GenBank/DDBJ databases">
        <title>Genetic blueprint of the zoonotic pathogen Toxocara canis.</title>
        <authorList>
            <person name="Zhu X.-Q."/>
            <person name="Korhonen P.K."/>
            <person name="Cai H."/>
            <person name="Young N.D."/>
            <person name="Nejsum P."/>
            <person name="von Samson-Himmelstjerna G."/>
            <person name="Boag P.R."/>
            <person name="Tan P."/>
            <person name="Li Q."/>
            <person name="Min J."/>
            <person name="Yang Y."/>
            <person name="Wang X."/>
            <person name="Fang X."/>
            <person name="Hall R.S."/>
            <person name="Hofmann A."/>
            <person name="Sternberg P.W."/>
            <person name="Jex A.R."/>
            <person name="Gasser R.B."/>
        </authorList>
    </citation>
    <scope>NUCLEOTIDE SEQUENCE [LARGE SCALE GENOMIC DNA]</scope>
    <source>
        <strain evidence="1">PN_DK_2014</strain>
    </source>
</reference>
<name>A0A0B2W526_TOXCA</name>
<comment type="caution">
    <text evidence="1">The sequence shown here is derived from an EMBL/GenBank/DDBJ whole genome shotgun (WGS) entry which is preliminary data.</text>
</comment>
<organism evidence="1 2">
    <name type="scientific">Toxocara canis</name>
    <name type="common">Canine roundworm</name>
    <dbReference type="NCBI Taxonomy" id="6265"/>
    <lineage>
        <taxon>Eukaryota</taxon>
        <taxon>Metazoa</taxon>
        <taxon>Ecdysozoa</taxon>
        <taxon>Nematoda</taxon>
        <taxon>Chromadorea</taxon>
        <taxon>Rhabditida</taxon>
        <taxon>Spirurina</taxon>
        <taxon>Ascaridomorpha</taxon>
        <taxon>Ascaridoidea</taxon>
        <taxon>Toxocaridae</taxon>
        <taxon>Toxocara</taxon>
    </lineage>
</organism>
<dbReference type="EMBL" id="JPKZ01000074">
    <property type="protein sequence ID" value="KHN89073.1"/>
    <property type="molecule type" value="Genomic_DNA"/>
</dbReference>
<evidence type="ECO:0000313" key="2">
    <source>
        <dbReference type="Proteomes" id="UP000031036"/>
    </source>
</evidence>
<proteinExistence type="predicted"/>
<dbReference type="AlphaFoldDB" id="A0A0B2W526"/>
<gene>
    <name evidence="1" type="ORF">Tcan_09999</name>
</gene>
<protein>
    <submittedName>
        <fullName evidence="1">Uncharacterized protein</fullName>
    </submittedName>
</protein>
<sequence length="70" mass="8117">ILKRLDGRRYVAQLLQAAKKREKPHRKGCYICDFAISLLELTDLISFKQRSINRNVIDDFDDANGHTNIT</sequence>
<keyword evidence="2" id="KW-1185">Reference proteome</keyword>